<dbReference type="AlphaFoldDB" id="A0A3B0WLT6"/>
<protein>
    <recommendedName>
        <fullName evidence="3">AAA+ ATPase domain-containing protein</fullName>
    </recommendedName>
</protein>
<dbReference type="InterPro" id="IPR052026">
    <property type="entry name" value="ExeA_AAA_ATPase_DNA-bind"/>
</dbReference>
<dbReference type="SUPFAM" id="SSF52540">
    <property type="entry name" value="P-loop containing nucleoside triphosphate hydrolases"/>
    <property type="match status" value="1"/>
</dbReference>
<keyword evidence="2" id="KW-0472">Membrane</keyword>
<dbReference type="GO" id="GO:0016887">
    <property type="term" value="F:ATP hydrolysis activity"/>
    <property type="evidence" value="ECO:0007669"/>
    <property type="project" value="InterPro"/>
</dbReference>
<feature type="region of interest" description="Disordered" evidence="1">
    <location>
        <begin position="304"/>
        <end position="368"/>
    </location>
</feature>
<dbReference type="Gene3D" id="3.40.50.300">
    <property type="entry name" value="P-loop containing nucleotide triphosphate hydrolases"/>
    <property type="match status" value="1"/>
</dbReference>
<keyword evidence="2" id="KW-0812">Transmembrane</keyword>
<feature type="region of interest" description="Disordered" evidence="1">
    <location>
        <begin position="564"/>
        <end position="605"/>
    </location>
</feature>
<feature type="compositionally biased region" description="Basic and acidic residues" evidence="1">
    <location>
        <begin position="329"/>
        <end position="349"/>
    </location>
</feature>
<evidence type="ECO:0000256" key="1">
    <source>
        <dbReference type="SAM" id="MobiDB-lite"/>
    </source>
</evidence>
<organism evidence="4">
    <name type="scientific">hydrothermal vent metagenome</name>
    <dbReference type="NCBI Taxonomy" id="652676"/>
    <lineage>
        <taxon>unclassified sequences</taxon>
        <taxon>metagenomes</taxon>
        <taxon>ecological metagenomes</taxon>
    </lineage>
</organism>
<dbReference type="EMBL" id="UOFE01000034">
    <property type="protein sequence ID" value="VAW53510.1"/>
    <property type="molecule type" value="Genomic_DNA"/>
</dbReference>
<proteinExistence type="predicted"/>
<dbReference type="InterPro" id="IPR049945">
    <property type="entry name" value="AAA_22"/>
</dbReference>
<feature type="compositionally biased region" description="Basic and acidic residues" evidence="1">
    <location>
        <begin position="308"/>
        <end position="320"/>
    </location>
</feature>
<feature type="domain" description="AAA+ ATPase" evidence="3">
    <location>
        <begin position="42"/>
        <end position="194"/>
    </location>
</feature>
<dbReference type="PANTHER" id="PTHR35894:SF1">
    <property type="entry name" value="PHOSPHORIBULOKINASE _ URIDINE KINASE FAMILY"/>
    <property type="match status" value="1"/>
</dbReference>
<feature type="region of interest" description="Disordered" evidence="1">
    <location>
        <begin position="479"/>
        <end position="527"/>
    </location>
</feature>
<evidence type="ECO:0000256" key="2">
    <source>
        <dbReference type="SAM" id="Phobius"/>
    </source>
</evidence>
<evidence type="ECO:0000259" key="3">
    <source>
        <dbReference type="SMART" id="SM00382"/>
    </source>
</evidence>
<name>A0A3B0WLT6_9ZZZZ</name>
<sequence>MYEAFYGFKEKPFSMLPDPGFLYLSKKHQAALTLLEYGLLNHVGFCVISGEAGAGKTTILRALLERVADDVTVGLITNTHQSFGGLLDWVLSAFDLHQPNLTHVEMHQIFMEYLIEEYANGHTVLLIVDEAQNMKADALEELRMLSNVNSEKDQLMQVVLAGQPALKETLRKPDLMQFAQRIAVDYHLDALNVVETCGYIQHRLKTAGAEKDVFAPAACERIHTYSGGTPRLINLLCETVLVYGFADQQDQIDVGLVDEMVQERMKDSVVPIVNRDAAEHDNKEATKALLKDFPWIEVKDKKPKPAKAKKEVETEPEAEKPVSAASSTDRGKQKSTVKTEAKPESKSESVKAAVSQKPVPPTVVPEEKGTKQQLIKFGSIAFVIAILLIGVALFLNGKEDSSGVIAVDETGNTVEEQVSNRAMLELQKKREQEEVRLKQLKQEAEALQKEREAAEVKIEEEKQAKKKAATAAALAARQAENKRLTAEKKRVAKAKERDRKAKQRDAKAKTDADRLKRERAELEEDRQVMKARLEEENRIKQAENTRRLEQEWQERQRQQQLAQEQAIAKARAERQAELEARAKAEAESKTSECSGPTARFKASCR</sequence>
<dbReference type="Pfam" id="PF13401">
    <property type="entry name" value="AAA_22"/>
    <property type="match status" value="1"/>
</dbReference>
<feature type="compositionally biased region" description="Basic and acidic residues" evidence="1">
    <location>
        <begin position="570"/>
        <end position="590"/>
    </location>
</feature>
<gene>
    <name evidence="4" type="ORF">MNBD_GAMMA05-406</name>
</gene>
<dbReference type="InterPro" id="IPR027417">
    <property type="entry name" value="P-loop_NTPase"/>
</dbReference>
<accession>A0A3B0WLT6</accession>
<dbReference type="SMART" id="SM00382">
    <property type="entry name" value="AAA"/>
    <property type="match status" value="1"/>
</dbReference>
<evidence type="ECO:0000313" key="4">
    <source>
        <dbReference type="EMBL" id="VAW53510.1"/>
    </source>
</evidence>
<dbReference type="PANTHER" id="PTHR35894">
    <property type="entry name" value="GENERAL SECRETION PATHWAY PROTEIN A-RELATED"/>
    <property type="match status" value="1"/>
</dbReference>
<reference evidence="4" key="1">
    <citation type="submission" date="2018-06" db="EMBL/GenBank/DDBJ databases">
        <authorList>
            <person name="Zhirakovskaya E."/>
        </authorList>
    </citation>
    <scope>NUCLEOTIDE SEQUENCE</scope>
</reference>
<keyword evidence="2" id="KW-1133">Transmembrane helix</keyword>
<feature type="transmembrane region" description="Helical" evidence="2">
    <location>
        <begin position="374"/>
        <end position="395"/>
    </location>
</feature>
<dbReference type="InterPro" id="IPR003593">
    <property type="entry name" value="AAA+_ATPase"/>
</dbReference>